<gene>
    <name evidence="1" type="ORF">MRB53_008465</name>
</gene>
<proteinExistence type="predicted"/>
<sequence>MPKAGKFLGNLMKTFLSRSGADSNQGEDDLEKIAAQEQKQFSFETLVAATQDFHPNCKLGQGGFGPVFKGKLEDGREIAVKKLSQTSNQGKREFTNEAKLLARVQHRNVVNLFGYCAHGEEKLLVYEYVTNESLDKILFSADKRRQFDWKKSGKKNSTFRMEPDVPNLLEWAWKLYTKDRSLELMDPELASTMATDQVALCIHIGLLCTQADHKLRPTMQRVVVMLSKRPNNLEVPTRPGYPGCRYRRSRRPGGHSYPSSSTECSSRHESSSHAASTSASASASVSASTTHTATTTTHTRSPRPRSREKRPMQG</sequence>
<evidence type="ECO:0000313" key="2">
    <source>
        <dbReference type="Proteomes" id="UP001234297"/>
    </source>
</evidence>
<name>A0ACC2MLW4_PERAE</name>
<accession>A0ACC2MLW4</accession>
<keyword evidence="2" id="KW-1185">Reference proteome</keyword>
<dbReference type="Proteomes" id="UP001234297">
    <property type="component" value="Chromosome 2"/>
</dbReference>
<protein>
    <submittedName>
        <fullName evidence="1">Uncharacterized protein</fullName>
    </submittedName>
</protein>
<organism evidence="1 2">
    <name type="scientific">Persea americana</name>
    <name type="common">Avocado</name>
    <dbReference type="NCBI Taxonomy" id="3435"/>
    <lineage>
        <taxon>Eukaryota</taxon>
        <taxon>Viridiplantae</taxon>
        <taxon>Streptophyta</taxon>
        <taxon>Embryophyta</taxon>
        <taxon>Tracheophyta</taxon>
        <taxon>Spermatophyta</taxon>
        <taxon>Magnoliopsida</taxon>
        <taxon>Magnoliidae</taxon>
        <taxon>Laurales</taxon>
        <taxon>Lauraceae</taxon>
        <taxon>Persea</taxon>
    </lineage>
</organism>
<reference evidence="1 2" key="1">
    <citation type="journal article" date="2022" name="Hortic Res">
        <title>A haplotype resolved chromosomal level avocado genome allows analysis of novel avocado genes.</title>
        <authorList>
            <person name="Nath O."/>
            <person name="Fletcher S.J."/>
            <person name="Hayward A."/>
            <person name="Shaw L.M."/>
            <person name="Masouleh A.K."/>
            <person name="Furtado A."/>
            <person name="Henry R.J."/>
            <person name="Mitter N."/>
        </authorList>
    </citation>
    <scope>NUCLEOTIDE SEQUENCE [LARGE SCALE GENOMIC DNA]</scope>
    <source>
        <strain evidence="2">cv. Hass</strain>
    </source>
</reference>
<evidence type="ECO:0000313" key="1">
    <source>
        <dbReference type="EMBL" id="KAJ8646717.1"/>
    </source>
</evidence>
<comment type="caution">
    <text evidence="1">The sequence shown here is derived from an EMBL/GenBank/DDBJ whole genome shotgun (WGS) entry which is preliminary data.</text>
</comment>
<dbReference type="EMBL" id="CM056810">
    <property type="protein sequence ID" value="KAJ8646717.1"/>
    <property type="molecule type" value="Genomic_DNA"/>
</dbReference>